<dbReference type="EMBL" id="JANKHO010000064">
    <property type="protein sequence ID" value="KAJ3516183.1"/>
    <property type="molecule type" value="Genomic_DNA"/>
</dbReference>
<protein>
    <recommendedName>
        <fullName evidence="2">DUF6534 domain-containing protein</fullName>
    </recommendedName>
</protein>
<evidence type="ECO:0000256" key="1">
    <source>
        <dbReference type="SAM" id="Phobius"/>
    </source>
</evidence>
<evidence type="ECO:0000313" key="3">
    <source>
        <dbReference type="EMBL" id="KAJ3516183.1"/>
    </source>
</evidence>
<feature type="transmembrane region" description="Helical" evidence="1">
    <location>
        <begin position="211"/>
        <end position="236"/>
    </location>
</feature>
<feature type="transmembrane region" description="Helical" evidence="1">
    <location>
        <begin position="131"/>
        <end position="149"/>
    </location>
</feature>
<evidence type="ECO:0000313" key="4">
    <source>
        <dbReference type="Proteomes" id="UP001148786"/>
    </source>
</evidence>
<feature type="domain" description="DUF6534" evidence="2">
    <location>
        <begin position="179"/>
        <end position="265"/>
    </location>
</feature>
<organism evidence="3 4">
    <name type="scientific">Agrocybe chaxingu</name>
    <dbReference type="NCBI Taxonomy" id="84603"/>
    <lineage>
        <taxon>Eukaryota</taxon>
        <taxon>Fungi</taxon>
        <taxon>Dikarya</taxon>
        <taxon>Basidiomycota</taxon>
        <taxon>Agaricomycotina</taxon>
        <taxon>Agaricomycetes</taxon>
        <taxon>Agaricomycetidae</taxon>
        <taxon>Agaricales</taxon>
        <taxon>Agaricineae</taxon>
        <taxon>Strophariaceae</taxon>
        <taxon>Agrocybe</taxon>
    </lineage>
</organism>
<name>A0A9W8N0G5_9AGAR</name>
<keyword evidence="1" id="KW-0472">Membrane</keyword>
<dbReference type="Pfam" id="PF20152">
    <property type="entry name" value="DUF6534"/>
    <property type="match status" value="1"/>
</dbReference>
<feature type="transmembrane region" description="Helical" evidence="1">
    <location>
        <begin position="242"/>
        <end position="261"/>
    </location>
</feature>
<keyword evidence="4" id="KW-1185">Reference proteome</keyword>
<keyword evidence="1" id="KW-1133">Transmembrane helix</keyword>
<keyword evidence="1" id="KW-0812">Transmembrane</keyword>
<dbReference type="PANTHER" id="PTHR40465">
    <property type="entry name" value="CHROMOSOME 1, WHOLE GENOME SHOTGUN SEQUENCE"/>
    <property type="match status" value="1"/>
</dbReference>
<feature type="transmembrane region" description="Helical" evidence="1">
    <location>
        <begin position="169"/>
        <end position="191"/>
    </location>
</feature>
<accession>A0A9W8N0G5</accession>
<feature type="transmembrane region" description="Helical" evidence="1">
    <location>
        <begin position="101"/>
        <end position="119"/>
    </location>
</feature>
<dbReference type="InterPro" id="IPR045339">
    <property type="entry name" value="DUF6534"/>
</dbReference>
<evidence type="ECO:0000259" key="2">
    <source>
        <dbReference type="Pfam" id="PF20152"/>
    </source>
</evidence>
<gene>
    <name evidence="3" type="ORF">NLJ89_g1277</name>
</gene>
<dbReference type="PANTHER" id="PTHR40465:SF1">
    <property type="entry name" value="DUF6534 DOMAIN-CONTAINING PROTEIN"/>
    <property type="match status" value="1"/>
</dbReference>
<sequence>MASATNGTAAAAAAAAFDAHGTLGALSVGVLISSFLFGIVTVQAYIYYTRFPEDQMKLKLLVGVVWLFELAHCISICHSLYSLTISSYGNPRALVRPPSTLFLAIIFSGVIGPLVQAFFAERVRVVSGQLIIPIICWTLSAVRLAMSLVAASEAFQMTTLAQYQKEWKWLLTTVLAIGAAVDIIVAAALCYHLRVQRANSHEKTAMMIDKIIAWTIQTGLMTSLTGLVMLICFLAMPGNFVWLAFFMFLARMFSNSLLASLNARSILRSNKFVELQPSQGSTFNASSNTRYPQSQVSVRMTKLTEVTTDTKADPNYNDMA</sequence>
<comment type="caution">
    <text evidence="3">The sequence shown here is derived from an EMBL/GenBank/DDBJ whole genome shotgun (WGS) entry which is preliminary data.</text>
</comment>
<proteinExistence type="predicted"/>
<feature type="transmembrane region" description="Helical" evidence="1">
    <location>
        <begin position="60"/>
        <end position="81"/>
    </location>
</feature>
<reference evidence="3" key="1">
    <citation type="submission" date="2022-07" db="EMBL/GenBank/DDBJ databases">
        <title>Genome Sequence of Agrocybe chaxingu.</title>
        <authorList>
            <person name="Buettner E."/>
        </authorList>
    </citation>
    <scope>NUCLEOTIDE SEQUENCE</scope>
    <source>
        <strain evidence="3">MP-N11</strain>
    </source>
</reference>
<dbReference type="Proteomes" id="UP001148786">
    <property type="component" value="Unassembled WGS sequence"/>
</dbReference>
<dbReference type="AlphaFoldDB" id="A0A9W8N0G5"/>
<feature type="transmembrane region" description="Helical" evidence="1">
    <location>
        <begin position="25"/>
        <end position="48"/>
    </location>
</feature>
<dbReference type="OrthoDB" id="2535105at2759"/>